<dbReference type="InterPro" id="IPR029759">
    <property type="entry name" value="GPX_AS"/>
</dbReference>
<evidence type="ECO:0000256" key="2">
    <source>
        <dbReference type="ARBA" id="ARBA00022559"/>
    </source>
</evidence>
<accession>A0A7C9BKE4</accession>
<dbReference type="GO" id="GO:0006979">
    <property type="term" value="P:response to oxidative stress"/>
    <property type="evidence" value="ECO:0007669"/>
    <property type="project" value="InterPro"/>
</dbReference>
<keyword evidence="7" id="KW-1185">Reference proteome</keyword>
<comment type="caution">
    <text evidence="6">The sequence shown here is derived from an EMBL/GenBank/DDBJ whole genome shotgun (WGS) entry which is preliminary data.</text>
</comment>
<keyword evidence="3 5" id="KW-0560">Oxidoreductase</keyword>
<dbReference type="PANTHER" id="PTHR11592:SF134">
    <property type="entry name" value="PHOSPHOLIPID HYDROPEROXIDE GLUTATHIONE PEROXIDASE"/>
    <property type="match status" value="1"/>
</dbReference>
<dbReference type="PANTHER" id="PTHR11592">
    <property type="entry name" value="GLUTATHIONE PEROXIDASE"/>
    <property type="match status" value="1"/>
</dbReference>
<dbReference type="EMBL" id="WHLY01000002">
    <property type="protein sequence ID" value="MPR35777.1"/>
    <property type="molecule type" value="Genomic_DNA"/>
</dbReference>
<evidence type="ECO:0000256" key="5">
    <source>
        <dbReference type="RuleBase" id="RU000499"/>
    </source>
</evidence>
<organism evidence="6 7">
    <name type="scientific">Salmonirosea aquatica</name>
    <dbReference type="NCBI Taxonomy" id="2654236"/>
    <lineage>
        <taxon>Bacteria</taxon>
        <taxon>Pseudomonadati</taxon>
        <taxon>Bacteroidota</taxon>
        <taxon>Cytophagia</taxon>
        <taxon>Cytophagales</taxon>
        <taxon>Spirosomataceae</taxon>
        <taxon>Salmonirosea</taxon>
    </lineage>
</organism>
<dbReference type="RefSeq" id="WP_152763120.1">
    <property type="nucleotide sequence ID" value="NZ_WHLY01000002.1"/>
</dbReference>
<name>A0A7C9BKE4_9BACT</name>
<comment type="similarity">
    <text evidence="1 5">Belongs to the glutathione peroxidase family.</text>
</comment>
<dbReference type="InterPro" id="IPR036249">
    <property type="entry name" value="Thioredoxin-like_sf"/>
</dbReference>
<dbReference type="InterPro" id="IPR000889">
    <property type="entry name" value="Glutathione_peroxidase"/>
</dbReference>
<dbReference type="Proteomes" id="UP000479293">
    <property type="component" value="Unassembled WGS sequence"/>
</dbReference>
<dbReference type="CDD" id="cd00340">
    <property type="entry name" value="GSH_Peroxidase"/>
    <property type="match status" value="1"/>
</dbReference>
<protein>
    <recommendedName>
        <fullName evidence="5">Glutathione peroxidase</fullName>
    </recommendedName>
</protein>
<evidence type="ECO:0000313" key="7">
    <source>
        <dbReference type="Proteomes" id="UP000479293"/>
    </source>
</evidence>
<dbReference type="AlphaFoldDB" id="A0A7C9BKE4"/>
<proteinExistence type="inferred from homology"/>
<dbReference type="Pfam" id="PF00255">
    <property type="entry name" value="GSHPx"/>
    <property type="match status" value="1"/>
</dbReference>
<evidence type="ECO:0000256" key="3">
    <source>
        <dbReference type="ARBA" id="ARBA00023002"/>
    </source>
</evidence>
<evidence type="ECO:0000256" key="1">
    <source>
        <dbReference type="ARBA" id="ARBA00006926"/>
    </source>
</evidence>
<dbReference type="Gene3D" id="3.40.30.10">
    <property type="entry name" value="Glutaredoxin"/>
    <property type="match status" value="1"/>
</dbReference>
<dbReference type="GO" id="GO:0004601">
    <property type="term" value="F:peroxidase activity"/>
    <property type="evidence" value="ECO:0007669"/>
    <property type="project" value="UniProtKB-KW"/>
</dbReference>
<evidence type="ECO:0000313" key="6">
    <source>
        <dbReference type="EMBL" id="MPR35777.1"/>
    </source>
</evidence>
<dbReference type="SUPFAM" id="SSF52833">
    <property type="entry name" value="Thioredoxin-like"/>
    <property type="match status" value="1"/>
</dbReference>
<reference evidence="6 7" key="1">
    <citation type="submission" date="2019-10" db="EMBL/GenBank/DDBJ databases">
        <title>Draft Genome Sequence of Cytophagaceae sp. SJW1-29.</title>
        <authorList>
            <person name="Choi A."/>
        </authorList>
    </citation>
    <scope>NUCLEOTIDE SEQUENCE [LARGE SCALE GENOMIC DNA]</scope>
    <source>
        <strain evidence="6 7">SJW1-29</strain>
    </source>
</reference>
<dbReference type="PROSITE" id="PS51355">
    <property type="entry name" value="GLUTATHIONE_PEROXID_3"/>
    <property type="match status" value="1"/>
</dbReference>
<keyword evidence="2 5" id="KW-0575">Peroxidase</keyword>
<evidence type="ECO:0000256" key="4">
    <source>
        <dbReference type="PIRSR" id="PIRSR000303-1"/>
    </source>
</evidence>
<sequence>MSFIKITVLMFASLLSGFFVNKKETAMRPNEEIAAQKSLYDFKMKALIGDETIDLSQYKGKKVVLLNVASKCGFTPQYADWQKFHEQYGDKIVVLGFPANNFGGQEPGTEEEIATFCQKNYGVTFQMFDKIDVVGKSQHPLYQWLSTKELNGWNDKAPTWNFCKYVVNEKGELTHFFASAVKPTDAEFKQAVGL</sequence>
<dbReference type="PROSITE" id="PS00460">
    <property type="entry name" value="GLUTATHIONE_PEROXID_1"/>
    <property type="match status" value="1"/>
</dbReference>
<dbReference type="PIRSF" id="PIRSF000303">
    <property type="entry name" value="Glutathion_perox"/>
    <property type="match status" value="1"/>
</dbReference>
<gene>
    <name evidence="6" type="ORF">GBK04_21095</name>
</gene>
<feature type="active site" evidence="4">
    <location>
        <position position="72"/>
    </location>
</feature>
<dbReference type="PRINTS" id="PR01011">
    <property type="entry name" value="GLUTPROXDASE"/>
</dbReference>